<evidence type="ECO:0000256" key="3">
    <source>
        <dbReference type="ARBA" id="ARBA00023085"/>
    </source>
</evidence>
<dbReference type="PANTHER" id="PTHR31321">
    <property type="entry name" value="ACYL-COA THIOESTER HYDROLASE YBHC-RELATED"/>
    <property type="match status" value="1"/>
</dbReference>
<evidence type="ECO:0000313" key="8">
    <source>
        <dbReference type="Proteomes" id="UP001501195"/>
    </source>
</evidence>
<comment type="catalytic activity">
    <reaction evidence="5">
        <text>[(1-&gt;4)-alpha-D-galacturonosyl methyl ester](n) + n H2O = [(1-&gt;4)-alpha-D-galacturonosyl](n) + n methanol + n H(+)</text>
        <dbReference type="Rhea" id="RHEA:22380"/>
        <dbReference type="Rhea" id="RHEA-COMP:14570"/>
        <dbReference type="Rhea" id="RHEA-COMP:14573"/>
        <dbReference type="ChEBI" id="CHEBI:15377"/>
        <dbReference type="ChEBI" id="CHEBI:15378"/>
        <dbReference type="ChEBI" id="CHEBI:17790"/>
        <dbReference type="ChEBI" id="CHEBI:140522"/>
        <dbReference type="ChEBI" id="CHEBI:140523"/>
        <dbReference type="EC" id="3.1.1.11"/>
    </reaction>
</comment>
<keyword evidence="3 5" id="KW-0063">Aspartyl esterase</keyword>
<comment type="pathway">
    <text evidence="5">Glycan metabolism; pectin degradation; 2-dehydro-3-deoxy-D-gluconate from pectin: step 1/5.</text>
</comment>
<organism evidence="7 8">
    <name type="scientific">Kineococcus glutinatus</name>
    <dbReference type="NCBI Taxonomy" id="1070872"/>
    <lineage>
        <taxon>Bacteria</taxon>
        <taxon>Bacillati</taxon>
        <taxon>Actinomycetota</taxon>
        <taxon>Actinomycetes</taxon>
        <taxon>Kineosporiales</taxon>
        <taxon>Kineosporiaceae</taxon>
        <taxon>Kineococcus</taxon>
    </lineage>
</organism>
<dbReference type="Pfam" id="PF01095">
    <property type="entry name" value="Pectinesterase"/>
    <property type="match status" value="1"/>
</dbReference>
<keyword evidence="2 5" id="KW-0378">Hydrolase</keyword>
<reference evidence="8" key="1">
    <citation type="journal article" date="2019" name="Int. J. Syst. Evol. Microbiol.">
        <title>The Global Catalogue of Microorganisms (GCM) 10K type strain sequencing project: providing services to taxonomists for standard genome sequencing and annotation.</title>
        <authorList>
            <consortium name="The Broad Institute Genomics Platform"/>
            <consortium name="The Broad Institute Genome Sequencing Center for Infectious Disease"/>
            <person name="Wu L."/>
            <person name="Ma J."/>
        </authorList>
    </citation>
    <scope>NUCLEOTIDE SEQUENCE [LARGE SCALE GENOMIC DNA]</scope>
    <source>
        <strain evidence="8">JCM 18126</strain>
    </source>
</reference>
<dbReference type="PANTHER" id="PTHR31321:SF57">
    <property type="entry name" value="PECTINESTERASE 53-RELATED"/>
    <property type="match status" value="1"/>
</dbReference>
<evidence type="ECO:0000313" key="7">
    <source>
        <dbReference type="EMBL" id="GAA4986588.1"/>
    </source>
</evidence>
<feature type="active site" evidence="4">
    <location>
        <position position="166"/>
    </location>
</feature>
<dbReference type="InterPro" id="IPR012334">
    <property type="entry name" value="Pectin_lyas_fold"/>
</dbReference>
<dbReference type="SUPFAM" id="SSF51126">
    <property type="entry name" value="Pectin lyase-like"/>
    <property type="match status" value="1"/>
</dbReference>
<evidence type="ECO:0000256" key="2">
    <source>
        <dbReference type="ARBA" id="ARBA00022801"/>
    </source>
</evidence>
<comment type="similarity">
    <text evidence="1">Belongs to the pectinesterase family.</text>
</comment>
<dbReference type="InterPro" id="IPR011050">
    <property type="entry name" value="Pectin_lyase_fold/virulence"/>
</dbReference>
<sequence>MVAADGSGRFRTVQAAVDALPADARDTTILVHPGTYHEVVTVPATAAGVELRGAGGRAEDVVIEHDNASGTPRPGGGTYGTTGSATVTTHADGTRIADLTIANTFDEQAHPEITNRQAVALKAQGDRIRVDGARFIGNQDTLYVNGGGDDAGRHLFRDVYVEGDVDFVFGSATAVFENCTFHALSRGSSTLNGYVFAPSTPPQRRGFLVVDGRITSDAPDGTFFLGRPWYAGGDASLHPEVVVRDTWLDAAFGPQGWSDMSGFPWRGARLREHGNRGPGALTGPGRPQLTDAEAAAATRRAWLGDWDGRS</sequence>
<protein>
    <recommendedName>
        <fullName evidence="5">Pectinesterase</fullName>
        <ecNumber evidence="5">3.1.1.11</ecNumber>
    </recommendedName>
</protein>
<proteinExistence type="inferred from homology"/>
<evidence type="ECO:0000256" key="5">
    <source>
        <dbReference type="RuleBase" id="RU000589"/>
    </source>
</evidence>
<comment type="caution">
    <text evidence="7">The sequence shown here is derived from an EMBL/GenBank/DDBJ whole genome shotgun (WGS) entry which is preliminary data.</text>
</comment>
<dbReference type="InterPro" id="IPR000070">
    <property type="entry name" value="Pectinesterase_cat"/>
</dbReference>
<dbReference type="Gene3D" id="2.160.20.10">
    <property type="entry name" value="Single-stranded right-handed beta-helix, Pectin lyase-like"/>
    <property type="match status" value="1"/>
</dbReference>
<dbReference type="EC" id="3.1.1.11" evidence="5"/>
<gene>
    <name evidence="7" type="ORF">GCM10023225_26100</name>
</gene>
<accession>A0ABP9I323</accession>
<dbReference type="InterPro" id="IPR033131">
    <property type="entry name" value="Pectinesterase_Asp_AS"/>
</dbReference>
<feature type="domain" description="Pectinesterase catalytic" evidence="6">
    <location>
        <begin position="1"/>
        <end position="282"/>
    </location>
</feature>
<evidence type="ECO:0000259" key="6">
    <source>
        <dbReference type="Pfam" id="PF01095"/>
    </source>
</evidence>
<name>A0ABP9I323_9ACTN</name>
<dbReference type="PROSITE" id="PS00503">
    <property type="entry name" value="PECTINESTERASE_2"/>
    <property type="match status" value="1"/>
</dbReference>
<dbReference type="Proteomes" id="UP001501195">
    <property type="component" value="Unassembled WGS sequence"/>
</dbReference>
<keyword evidence="8" id="KW-1185">Reference proteome</keyword>
<dbReference type="EMBL" id="BAABIL010000422">
    <property type="protein sequence ID" value="GAA4986588.1"/>
    <property type="molecule type" value="Genomic_DNA"/>
</dbReference>
<evidence type="ECO:0000256" key="1">
    <source>
        <dbReference type="ARBA" id="ARBA00008891"/>
    </source>
</evidence>
<evidence type="ECO:0000256" key="4">
    <source>
        <dbReference type="PROSITE-ProRule" id="PRU10040"/>
    </source>
</evidence>